<evidence type="ECO:0008006" key="3">
    <source>
        <dbReference type="Google" id="ProtNLM"/>
    </source>
</evidence>
<dbReference type="InterPro" id="IPR007061">
    <property type="entry name" value="MST-like"/>
</dbReference>
<dbReference type="SUPFAM" id="SSF109854">
    <property type="entry name" value="DinB/YfiT-like putative metalloenzymes"/>
    <property type="match status" value="1"/>
</dbReference>
<comment type="caution">
    <text evidence="1">The sequence shown here is derived from an EMBL/GenBank/DDBJ whole genome shotgun (WGS) entry which is preliminary data.</text>
</comment>
<dbReference type="Gene3D" id="1.20.120.450">
    <property type="entry name" value="dinb family like domain"/>
    <property type="match status" value="1"/>
</dbReference>
<proteinExistence type="predicted"/>
<name>A0A919MTW5_9ACTN</name>
<keyword evidence="2" id="KW-1185">Reference proteome</keyword>
<sequence>MRLTLRPGKLRIMSAELPDVGPSTDVRELLLTYLDFYRAAVTDKLSGLSDADLRTSRLPSGWTPIELLKHLVFMERRWLVWGVRGDQVDEPWGDDRNGRWSVPPEETVEEWLAALHQGGRRTREIVAGLPLTAIAARTGRFADRSTPPSVTAVLFHVLQEYARHAGHLDIARELIDGSTGE</sequence>
<evidence type="ECO:0000313" key="2">
    <source>
        <dbReference type="Proteomes" id="UP000636960"/>
    </source>
</evidence>
<dbReference type="Pfam" id="PF04978">
    <property type="entry name" value="MST"/>
    <property type="match status" value="1"/>
</dbReference>
<dbReference type="AlphaFoldDB" id="A0A919MTW5"/>
<reference evidence="1" key="1">
    <citation type="submission" date="2021-01" db="EMBL/GenBank/DDBJ databases">
        <title>Whole genome shotgun sequence of Actinoplanes rishiriensis NBRC 108556.</title>
        <authorList>
            <person name="Komaki H."/>
            <person name="Tamura T."/>
        </authorList>
    </citation>
    <scope>NUCLEOTIDE SEQUENCE</scope>
    <source>
        <strain evidence="1">NBRC 108556</strain>
    </source>
</reference>
<gene>
    <name evidence="1" type="ORF">Ari01nite_71460</name>
</gene>
<dbReference type="InterPro" id="IPR034660">
    <property type="entry name" value="DinB/YfiT-like"/>
</dbReference>
<dbReference type="Proteomes" id="UP000636960">
    <property type="component" value="Unassembled WGS sequence"/>
</dbReference>
<accession>A0A919MTW5</accession>
<dbReference type="EMBL" id="BOMV01000076">
    <property type="protein sequence ID" value="GIE99681.1"/>
    <property type="molecule type" value="Genomic_DNA"/>
</dbReference>
<evidence type="ECO:0000313" key="1">
    <source>
        <dbReference type="EMBL" id="GIE99681.1"/>
    </source>
</evidence>
<protein>
    <recommendedName>
        <fullName evidence="3">Mini-circle protein</fullName>
    </recommendedName>
</protein>
<organism evidence="1 2">
    <name type="scientific">Paractinoplanes rishiriensis</name>
    <dbReference type="NCBI Taxonomy" id="1050105"/>
    <lineage>
        <taxon>Bacteria</taxon>
        <taxon>Bacillati</taxon>
        <taxon>Actinomycetota</taxon>
        <taxon>Actinomycetes</taxon>
        <taxon>Micromonosporales</taxon>
        <taxon>Micromonosporaceae</taxon>
        <taxon>Paractinoplanes</taxon>
    </lineage>
</organism>